<dbReference type="GO" id="GO:0003676">
    <property type="term" value="F:nucleic acid binding"/>
    <property type="evidence" value="ECO:0007669"/>
    <property type="project" value="InterPro"/>
</dbReference>
<keyword evidence="3" id="KW-1185">Reference proteome</keyword>
<dbReference type="AlphaFoldDB" id="A0AAV1ZML5"/>
<dbReference type="InterPro" id="IPR036397">
    <property type="entry name" value="RNaseH_sf"/>
</dbReference>
<dbReference type="Gene3D" id="3.30.420.10">
    <property type="entry name" value="Ribonuclease H-like superfamily/Ribonuclease H"/>
    <property type="match status" value="1"/>
</dbReference>
<name>A0AAV1ZML5_9ARAC</name>
<dbReference type="EMBL" id="CAXIEN010000065">
    <property type="protein sequence ID" value="CAL1273033.1"/>
    <property type="molecule type" value="Genomic_DNA"/>
</dbReference>
<protein>
    <recommendedName>
        <fullName evidence="4">Integrase catalytic domain-containing protein</fullName>
    </recommendedName>
</protein>
<dbReference type="Proteomes" id="UP001497382">
    <property type="component" value="Unassembled WGS sequence"/>
</dbReference>
<dbReference type="PANTHER" id="PTHR37984">
    <property type="entry name" value="PROTEIN CBG26694"/>
    <property type="match status" value="1"/>
</dbReference>
<evidence type="ECO:0000313" key="3">
    <source>
        <dbReference type="Proteomes" id="UP001497382"/>
    </source>
</evidence>
<dbReference type="PANTHER" id="PTHR37984:SF8">
    <property type="entry name" value="CCHC-TYPE DOMAIN-CONTAINING PROTEIN"/>
    <property type="match status" value="1"/>
</dbReference>
<evidence type="ECO:0008006" key="4">
    <source>
        <dbReference type="Google" id="ProtNLM"/>
    </source>
</evidence>
<comment type="caution">
    <text evidence="2">The sequence shown here is derived from an EMBL/GenBank/DDBJ whole genome shotgun (WGS) entry which is preliminary data.</text>
</comment>
<feature type="region of interest" description="Disordered" evidence="1">
    <location>
        <begin position="175"/>
        <end position="209"/>
    </location>
</feature>
<gene>
    <name evidence="2" type="ORF">LARSCL_LOCUS6708</name>
</gene>
<evidence type="ECO:0000256" key="1">
    <source>
        <dbReference type="SAM" id="MobiDB-lite"/>
    </source>
</evidence>
<sequence>MVSDNEQQFRCAEFAKFAEKWQFKHSTLSPYYGKTELAVKIVKNINKKSFKDKDDIWLSILNWRNTLTVNMSSSPVQRLISSRIISLLPTSDKLVRPQVQHFDVPDKITLKRKEDKKYYDRNSKQLPELEVGKEVFVRVPTTSKEDNKWKRGSIVGVHNSRSYDINTEDKTIRRNKNWLKQASNNDDGKNMKEESNEDTTQNTRQEEETSAIAEKKNERHNITAFLIIFHYFLFRSKILIMATENPLRQRSYDEYACLVGSHVSPKHIFIGSGVEGVVSGPILR</sequence>
<reference evidence="2 3" key="1">
    <citation type="submission" date="2024-04" db="EMBL/GenBank/DDBJ databases">
        <authorList>
            <person name="Rising A."/>
            <person name="Reimegard J."/>
            <person name="Sonavane S."/>
            <person name="Akerstrom W."/>
            <person name="Nylinder S."/>
            <person name="Hedman E."/>
            <person name="Kallberg Y."/>
        </authorList>
    </citation>
    <scope>NUCLEOTIDE SEQUENCE [LARGE SCALE GENOMIC DNA]</scope>
</reference>
<organism evidence="2 3">
    <name type="scientific">Larinioides sclopetarius</name>
    <dbReference type="NCBI Taxonomy" id="280406"/>
    <lineage>
        <taxon>Eukaryota</taxon>
        <taxon>Metazoa</taxon>
        <taxon>Ecdysozoa</taxon>
        <taxon>Arthropoda</taxon>
        <taxon>Chelicerata</taxon>
        <taxon>Arachnida</taxon>
        <taxon>Araneae</taxon>
        <taxon>Araneomorphae</taxon>
        <taxon>Entelegynae</taxon>
        <taxon>Araneoidea</taxon>
        <taxon>Araneidae</taxon>
        <taxon>Larinioides</taxon>
    </lineage>
</organism>
<dbReference type="InterPro" id="IPR050951">
    <property type="entry name" value="Retrovirus_Pol_polyprotein"/>
</dbReference>
<accession>A0AAV1ZML5</accession>
<evidence type="ECO:0000313" key="2">
    <source>
        <dbReference type="EMBL" id="CAL1273033.1"/>
    </source>
</evidence>
<proteinExistence type="predicted"/>